<dbReference type="InterPro" id="IPR011051">
    <property type="entry name" value="RmlC_Cupin_sf"/>
</dbReference>
<protein>
    <submittedName>
        <fullName evidence="5">dTDP-4-dehydrorhamnose 3,5-epimerase</fullName>
    </submittedName>
</protein>
<dbReference type="eggNOG" id="COG1898">
    <property type="taxonomic scope" value="Bacteria"/>
</dbReference>
<dbReference type="GO" id="GO:0000271">
    <property type="term" value="P:polysaccharide biosynthetic process"/>
    <property type="evidence" value="ECO:0007669"/>
    <property type="project" value="TreeGrafter"/>
</dbReference>
<dbReference type="GO" id="GO:0008830">
    <property type="term" value="F:dTDP-4-dehydrorhamnose 3,5-epimerase activity"/>
    <property type="evidence" value="ECO:0007669"/>
    <property type="project" value="InterPro"/>
</dbReference>
<dbReference type="OrthoDB" id="9800680at2"/>
<keyword evidence="2" id="KW-0413">Isomerase</keyword>
<dbReference type="RefSeq" id="WP_042449896.1">
    <property type="nucleotide sequence ID" value="NZ_BBPN01000017.1"/>
</dbReference>
<dbReference type="InterPro" id="IPR000888">
    <property type="entry name" value="RmlC-like"/>
</dbReference>
<dbReference type="EMBL" id="FOAZ01000024">
    <property type="protein sequence ID" value="SEM34026.1"/>
    <property type="molecule type" value="Genomic_DNA"/>
</dbReference>
<keyword evidence="6" id="KW-1185">Reference proteome</keyword>
<proteinExistence type="inferred from homology"/>
<dbReference type="SUPFAM" id="SSF51182">
    <property type="entry name" value="RmlC-like cupins"/>
    <property type="match status" value="1"/>
</dbReference>
<dbReference type="CDD" id="cd00438">
    <property type="entry name" value="cupin_RmlC"/>
    <property type="match status" value="1"/>
</dbReference>
<dbReference type="STRING" id="235985.SAMN05414137_12466"/>
<organism evidence="5 6">
    <name type="scientific">Streptacidiphilus jiangxiensis</name>
    <dbReference type="NCBI Taxonomy" id="235985"/>
    <lineage>
        <taxon>Bacteria</taxon>
        <taxon>Bacillati</taxon>
        <taxon>Actinomycetota</taxon>
        <taxon>Actinomycetes</taxon>
        <taxon>Kitasatosporales</taxon>
        <taxon>Streptomycetaceae</taxon>
        <taxon>Streptacidiphilus</taxon>
    </lineage>
</organism>
<evidence type="ECO:0000256" key="2">
    <source>
        <dbReference type="ARBA" id="ARBA00023235"/>
    </source>
</evidence>
<feature type="site" description="Participates in a stacking interaction with the thymidine ring of dTDP-4-oxo-6-deoxyglucose" evidence="4">
    <location>
        <position position="138"/>
    </location>
</feature>
<name>A0A1H7XJQ6_STRJI</name>
<comment type="similarity">
    <text evidence="1">Belongs to the dTDP-4-dehydrorhamnose 3,5-epimerase family.</text>
</comment>
<dbReference type="PANTHER" id="PTHR21047:SF2">
    <property type="entry name" value="THYMIDINE DIPHOSPHO-4-KETO-RHAMNOSE 3,5-EPIMERASE"/>
    <property type="match status" value="1"/>
</dbReference>
<feature type="active site" description="Proton donor" evidence="3">
    <location>
        <position position="132"/>
    </location>
</feature>
<feature type="active site" description="Proton acceptor" evidence="3">
    <location>
        <position position="62"/>
    </location>
</feature>
<dbReference type="GO" id="GO:0019305">
    <property type="term" value="P:dTDP-rhamnose biosynthetic process"/>
    <property type="evidence" value="ECO:0007669"/>
    <property type="project" value="TreeGrafter"/>
</dbReference>
<evidence type="ECO:0000256" key="3">
    <source>
        <dbReference type="PIRSR" id="PIRSR600888-1"/>
    </source>
</evidence>
<evidence type="ECO:0000256" key="4">
    <source>
        <dbReference type="PIRSR" id="PIRSR600888-3"/>
    </source>
</evidence>
<gene>
    <name evidence="5" type="ORF">SAMN05414137_12466</name>
</gene>
<dbReference type="InterPro" id="IPR014710">
    <property type="entry name" value="RmlC-like_jellyroll"/>
</dbReference>
<dbReference type="PANTHER" id="PTHR21047">
    <property type="entry name" value="DTDP-6-DEOXY-D-GLUCOSE-3,5 EPIMERASE"/>
    <property type="match status" value="1"/>
</dbReference>
<dbReference type="Pfam" id="PF00908">
    <property type="entry name" value="dTDP_sugar_isom"/>
    <property type="match status" value="1"/>
</dbReference>
<dbReference type="AlphaFoldDB" id="A0A1H7XJQ6"/>
<dbReference type="Gene3D" id="2.60.120.10">
    <property type="entry name" value="Jelly Rolls"/>
    <property type="match status" value="1"/>
</dbReference>
<reference evidence="6" key="1">
    <citation type="submission" date="2016-10" db="EMBL/GenBank/DDBJ databases">
        <authorList>
            <person name="Varghese N."/>
        </authorList>
    </citation>
    <scope>NUCLEOTIDE SEQUENCE [LARGE SCALE GENOMIC DNA]</scope>
    <source>
        <strain evidence="6">DSM 45096 / BCRC 16803 / CGMCC 4.1857 / CIP 109030 / JCM 12277 / KCTC 19219 / NBRC 100920 / 33214</strain>
    </source>
</reference>
<evidence type="ECO:0000313" key="6">
    <source>
        <dbReference type="Proteomes" id="UP000183015"/>
    </source>
</evidence>
<accession>A0A1H7XJQ6</accession>
<evidence type="ECO:0000256" key="1">
    <source>
        <dbReference type="ARBA" id="ARBA00010154"/>
    </source>
</evidence>
<dbReference type="GO" id="GO:0005829">
    <property type="term" value="C:cytosol"/>
    <property type="evidence" value="ECO:0007669"/>
    <property type="project" value="TreeGrafter"/>
</dbReference>
<sequence>MKIRPLGIEGAWEITPQQHADPRGSFLEWYRPDRLAEAGLTPFTPAQANLSVSAAEVVRGVHFADVPPGQAKYVTCVTGAAWDVVVDLRVGSPTFGRWEAVLLDTVDRRAVHMAEGLGHAFCSLTDDTSVVYLCSETYAPQREHTVHPLDPDLAITWPVRTPLLSDRDAAAPSLAEMLAAGRLPRYVGVQEKVLQEDGSPLR</sequence>
<evidence type="ECO:0000313" key="5">
    <source>
        <dbReference type="EMBL" id="SEM34026.1"/>
    </source>
</evidence>
<dbReference type="Proteomes" id="UP000183015">
    <property type="component" value="Unassembled WGS sequence"/>
</dbReference>